<dbReference type="HOGENOM" id="CLU_013985_3_4_0"/>
<dbReference type="GO" id="GO:0008999">
    <property type="term" value="F:protein-N-terminal-alanine acetyltransferase activity"/>
    <property type="evidence" value="ECO:0007669"/>
    <property type="project" value="TreeGrafter"/>
</dbReference>
<dbReference type="KEGG" id="ddr:Deide_16200"/>
<dbReference type="SUPFAM" id="SSF55729">
    <property type="entry name" value="Acyl-CoA N-acyltransferases (Nat)"/>
    <property type="match status" value="1"/>
</dbReference>
<dbReference type="STRING" id="546414.Deide_16200"/>
<dbReference type="GO" id="GO:0005737">
    <property type="term" value="C:cytoplasm"/>
    <property type="evidence" value="ECO:0007669"/>
    <property type="project" value="TreeGrafter"/>
</dbReference>
<feature type="domain" description="N-acetyltransferase" evidence="4">
    <location>
        <begin position="16"/>
        <end position="180"/>
    </location>
</feature>
<keyword evidence="6" id="KW-1185">Reference proteome</keyword>
<evidence type="ECO:0000256" key="3">
    <source>
        <dbReference type="ARBA" id="ARBA00038502"/>
    </source>
</evidence>
<keyword evidence="2" id="KW-0012">Acyltransferase</keyword>
<dbReference type="PROSITE" id="PS51186">
    <property type="entry name" value="GNAT"/>
    <property type="match status" value="1"/>
</dbReference>
<dbReference type="InterPro" id="IPR000182">
    <property type="entry name" value="GNAT_dom"/>
</dbReference>
<gene>
    <name evidence="5" type="ordered locus">Deide_16200</name>
</gene>
<dbReference type="PaxDb" id="546414-Deide_16200"/>
<dbReference type="Proteomes" id="UP000002208">
    <property type="component" value="Chromosome"/>
</dbReference>
<dbReference type="PANTHER" id="PTHR43792:SF8">
    <property type="entry name" value="[RIBOSOMAL PROTEIN US5]-ALANINE N-ACETYLTRANSFERASE"/>
    <property type="match status" value="1"/>
</dbReference>
<evidence type="ECO:0000313" key="5">
    <source>
        <dbReference type="EMBL" id="ACO46588.1"/>
    </source>
</evidence>
<comment type="similarity">
    <text evidence="3">Belongs to the acetyltransferase family. RimJ subfamily.</text>
</comment>
<dbReference type="Pfam" id="PF13302">
    <property type="entry name" value="Acetyltransf_3"/>
    <property type="match status" value="1"/>
</dbReference>
<proteinExistence type="inferred from homology"/>
<dbReference type="EMBL" id="CP001114">
    <property type="protein sequence ID" value="ACO46588.1"/>
    <property type="molecule type" value="Genomic_DNA"/>
</dbReference>
<reference evidence="5 6" key="1">
    <citation type="journal article" date="2009" name="PLoS Genet.">
        <title>Alliance of proteomics and genomics to unravel the specificities of Sahara bacterium Deinococcus deserti.</title>
        <authorList>
            <person name="de Groot A."/>
            <person name="Dulermo R."/>
            <person name="Ortet P."/>
            <person name="Blanchard L."/>
            <person name="Guerin P."/>
            <person name="Fernandez B."/>
            <person name="Vacherie B."/>
            <person name="Dossat C."/>
            <person name="Jolivet E."/>
            <person name="Siguier P."/>
            <person name="Chandler M."/>
            <person name="Barakat M."/>
            <person name="Dedieu A."/>
            <person name="Barbe V."/>
            <person name="Heulin T."/>
            <person name="Sommer S."/>
            <person name="Achouak W."/>
            <person name="Armengaud J."/>
        </authorList>
    </citation>
    <scope>NUCLEOTIDE SEQUENCE [LARGE SCALE GENOMIC DNA]</scope>
    <source>
        <strain evidence="6">DSM 17065 / CIP 109153 / LMG 22923 / VCD115</strain>
    </source>
</reference>
<organism evidence="5 6">
    <name type="scientific">Deinococcus deserti (strain DSM 17065 / CIP 109153 / LMG 22923 / VCD115)</name>
    <dbReference type="NCBI Taxonomy" id="546414"/>
    <lineage>
        <taxon>Bacteria</taxon>
        <taxon>Thermotogati</taxon>
        <taxon>Deinococcota</taxon>
        <taxon>Deinococci</taxon>
        <taxon>Deinococcales</taxon>
        <taxon>Deinococcaceae</taxon>
        <taxon>Deinococcus</taxon>
    </lineage>
</organism>
<evidence type="ECO:0000256" key="1">
    <source>
        <dbReference type="ARBA" id="ARBA00022679"/>
    </source>
</evidence>
<protein>
    <submittedName>
        <fullName evidence="5">Putative Acetyltransferase, GNAT family</fullName>
    </submittedName>
</protein>
<evidence type="ECO:0000313" key="6">
    <source>
        <dbReference type="Proteomes" id="UP000002208"/>
    </source>
</evidence>
<dbReference type="AlphaFoldDB" id="C1CWM1"/>
<dbReference type="InterPro" id="IPR016181">
    <property type="entry name" value="Acyl_CoA_acyltransferase"/>
</dbReference>
<dbReference type="OrthoDB" id="9798081at2"/>
<dbReference type="Gene3D" id="3.40.630.30">
    <property type="match status" value="1"/>
</dbReference>
<keyword evidence="1 5" id="KW-0808">Transferase</keyword>
<dbReference type="eggNOG" id="COG1670">
    <property type="taxonomic scope" value="Bacteria"/>
</dbReference>
<evidence type="ECO:0000259" key="4">
    <source>
        <dbReference type="PROSITE" id="PS51186"/>
    </source>
</evidence>
<sequence length="190" mass="20877">MRHESGPIPEMTTYRLLLRPFGEADAADVFTLLSSPEVAAGMLSIPFPYPPDLARTWIRSRRAAAEEGRAFSWAITLADTSELLGSVTLTPEPGQSRAELGYWLGVPYWGRGYASEAVPAALNFGFGTLALHRIQATVFPRNPASARVLEKAGFRREGLLRGDAKKGGTFEDLILFARLRSDQDELSRLP</sequence>
<name>C1CWM1_DEIDV</name>
<accession>C1CWM1</accession>
<evidence type="ECO:0000256" key="2">
    <source>
        <dbReference type="ARBA" id="ARBA00023315"/>
    </source>
</evidence>
<dbReference type="PANTHER" id="PTHR43792">
    <property type="entry name" value="GNAT FAMILY, PUTATIVE (AFU_ORTHOLOGUE AFUA_3G00765)-RELATED-RELATED"/>
    <property type="match status" value="1"/>
</dbReference>
<dbReference type="InterPro" id="IPR051531">
    <property type="entry name" value="N-acetyltransferase"/>
</dbReference>